<gene>
    <name evidence="1" type="ORF">MNBD_NITROSPIRAE03-1598</name>
</gene>
<dbReference type="AlphaFoldDB" id="A0A3B1CZH4"/>
<name>A0A3B1CZH4_9ZZZZ</name>
<proteinExistence type="predicted"/>
<dbReference type="EMBL" id="UOGI01000065">
    <property type="protein sequence ID" value="VAX29903.1"/>
    <property type="molecule type" value="Genomic_DNA"/>
</dbReference>
<protein>
    <submittedName>
        <fullName evidence="1">Uncharacterized protein</fullName>
    </submittedName>
</protein>
<sequence length="71" mass="7705">MKALRDIRGKRRGKVFRSLISLLTVAIFILTSGGFVFSNDSPSIGQYTAYPPFGGTIVKPNVLINLDTSTS</sequence>
<accession>A0A3B1CZH4</accession>
<reference evidence="1" key="1">
    <citation type="submission" date="2018-06" db="EMBL/GenBank/DDBJ databases">
        <authorList>
            <person name="Zhirakovskaya E."/>
        </authorList>
    </citation>
    <scope>NUCLEOTIDE SEQUENCE</scope>
</reference>
<organism evidence="1">
    <name type="scientific">hydrothermal vent metagenome</name>
    <dbReference type="NCBI Taxonomy" id="652676"/>
    <lineage>
        <taxon>unclassified sequences</taxon>
        <taxon>metagenomes</taxon>
        <taxon>ecological metagenomes</taxon>
    </lineage>
</organism>
<feature type="non-terminal residue" evidence="1">
    <location>
        <position position="71"/>
    </location>
</feature>
<evidence type="ECO:0000313" key="1">
    <source>
        <dbReference type="EMBL" id="VAX29903.1"/>
    </source>
</evidence>